<protein>
    <submittedName>
        <fullName evidence="3">Uncharacterized protein</fullName>
    </submittedName>
</protein>
<gene>
    <name evidence="3" type="ORF">B0H63DRAFT_74283</name>
</gene>
<dbReference type="EMBL" id="JAULSW010000010">
    <property type="protein sequence ID" value="KAK3368279.1"/>
    <property type="molecule type" value="Genomic_DNA"/>
</dbReference>
<evidence type="ECO:0000256" key="2">
    <source>
        <dbReference type="SAM" id="Phobius"/>
    </source>
</evidence>
<keyword evidence="4" id="KW-1185">Reference proteome</keyword>
<proteinExistence type="predicted"/>
<accession>A0AAE0N3Q1</accession>
<keyword evidence="2" id="KW-0472">Membrane</keyword>
<feature type="transmembrane region" description="Helical" evidence="2">
    <location>
        <begin position="632"/>
        <end position="656"/>
    </location>
</feature>
<feature type="region of interest" description="Disordered" evidence="1">
    <location>
        <begin position="54"/>
        <end position="74"/>
    </location>
</feature>
<reference evidence="3" key="2">
    <citation type="submission" date="2023-06" db="EMBL/GenBank/DDBJ databases">
        <authorList>
            <consortium name="Lawrence Berkeley National Laboratory"/>
            <person name="Haridas S."/>
            <person name="Hensen N."/>
            <person name="Bonometti L."/>
            <person name="Westerberg I."/>
            <person name="Brannstrom I.O."/>
            <person name="Guillou S."/>
            <person name="Cros-Aarteil S."/>
            <person name="Calhoun S."/>
            <person name="Kuo A."/>
            <person name="Mondo S."/>
            <person name="Pangilinan J."/>
            <person name="Riley R."/>
            <person name="LaButti K."/>
            <person name="Andreopoulos B."/>
            <person name="Lipzen A."/>
            <person name="Chen C."/>
            <person name="Yanf M."/>
            <person name="Daum C."/>
            <person name="Ng V."/>
            <person name="Clum A."/>
            <person name="Steindorff A."/>
            <person name="Ohm R."/>
            <person name="Martin F."/>
            <person name="Silar P."/>
            <person name="Natvig D."/>
            <person name="Lalanne C."/>
            <person name="Gautier V."/>
            <person name="Ament-velasquez S.L."/>
            <person name="Kruys A."/>
            <person name="Hutchinson M.I."/>
            <person name="Powell A.J."/>
            <person name="Barry K."/>
            <person name="Miller A.N."/>
            <person name="Grigoriev I.V."/>
            <person name="Debuchy R."/>
            <person name="Gladieux P."/>
            <person name="Thoren M.H."/>
            <person name="Johannesson H."/>
        </authorList>
    </citation>
    <scope>NUCLEOTIDE SEQUENCE</scope>
    <source>
        <strain evidence="3">CBS 232.78</strain>
    </source>
</reference>
<evidence type="ECO:0000313" key="4">
    <source>
        <dbReference type="Proteomes" id="UP001285441"/>
    </source>
</evidence>
<reference evidence="3" key="1">
    <citation type="journal article" date="2023" name="Mol. Phylogenet. Evol.">
        <title>Genome-scale phylogeny and comparative genomics of the fungal order Sordariales.</title>
        <authorList>
            <person name="Hensen N."/>
            <person name="Bonometti L."/>
            <person name="Westerberg I."/>
            <person name="Brannstrom I.O."/>
            <person name="Guillou S."/>
            <person name="Cros-Aarteil S."/>
            <person name="Calhoun S."/>
            <person name="Haridas S."/>
            <person name="Kuo A."/>
            <person name="Mondo S."/>
            <person name="Pangilinan J."/>
            <person name="Riley R."/>
            <person name="LaButti K."/>
            <person name="Andreopoulos B."/>
            <person name="Lipzen A."/>
            <person name="Chen C."/>
            <person name="Yan M."/>
            <person name="Daum C."/>
            <person name="Ng V."/>
            <person name="Clum A."/>
            <person name="Steindorff A."/>
            <person name="Ohm R.A."/>
            <person name="Martin F."/>
            <person name="Silar P."/>
            <person name="Natvig D.O."/>
            <person name="Lalanne C."/>
            <person name="Gautier V."/>
            <person name="Ament-Velasquez S.L."/>
            <person name="Kruys A."/>
            <person name="Hutchinson M.I."/>
            <person name="Powell A.J."/>
            <person name="Barry K."/>
            <person name="Miller A.N."/>
            <person name="Grigoriev I.V."/>
            <person name="Debuchy R."/>
            <person name="Gladieux P."/>
            <person name="Hiltunen Thoren M."/>
            <person name="Johannesson H."/>
        </authorList>
    </citation>
    <scope>NUCLEOTIDE SEQUENCE</scope>
    <source>
        <strain evidence="3">CBS 232.78</strain>
    </source>
</reference>
<name>A0AAE0N3Q1_9PEZI</name>
<keyword evidence="2" id="KW-1133">Transmembrane helix</keyword>
<organism evidence="3 4">
    <name type="scientific">Podospora didyma</name>
    <dbReference type="NCBI Taxonomy" id="330526"/>
    <lineage>
        <taxon>Eukaryota</taxon>
        <taxon>Fungi</taxon>
        <taxon>Dikarya</taxon>
        <taxon>Ascomycota</taxon>
        <taxon>Pezizomycotina</taxon>
        <taxon>Sordariomycetes</taxon>
        <taxon>Sordariomycetidae</taxon>
        <taxon>Sordariales</taxon>
        <taxon>Podosporaceae</taxon>
        <taxon>Podospora</taxon>
    </lineage>
</organism>
<dbReference type="AlphaFoldDB" id="A0AAE0N3Q1"/>
<feature type="compositionally biased region" description="Basic and acidic residues" evidence="1">
    <location>
        <begin position="271"/>
        <end position="289"/>
    </location>
</feature>
<comment type="caution">
    <text evidence="3">The sequence shown here is derived from an EMBL/GenBank/DDBJ whole genome shotgun (WGS) entry which is preliminary data.</text>
</comment>
<sequence length="687" mass="76921">MCYQLVELYSACRCLYYQHAVDRCGAYGRPGHGIERRTIFVGYACSDHSYRASYGHETPGEGRASEPTRSDGHRLTTAASGRLNVDPAAAAPKTNPAIVLEAAISIESAREKKAEVRELTSPDSTSKGNIDSAQPDSDDSDAWWHDSDEESVVSVASSATTIDGDTVGLLFSNLLRFGDLRYLWPQLIARSLTWKRSHRTIERLLRRYSDDLRKLALNETDESITKADRKLRLQASRFVRRSRVNIARRICEAHYDATEPPSIDDSEYEGGLERKDGGRPFHDPDRDSDSDGNDDSSFVFEFAHAFLFRTDPILFLQANVKALVRFRATDTTSHWDRIWNRAKLTFENAFLTGKRRPSQLVSSTRLHWTCACGRALYDDYVGYRPEALAELHSLLQGYAKDLTVDNTIETFDVENGPEQARGWKSTVARATSACGALFAFTKVPGILPRHRQDEKEVITTGACTSAGVEVGGAVTHDFLLLCIPFMRYGTKLHQPEICRINSDQEFLYLLRRYYNTKRGRSSWRLLRKVKSINFVKFEMYRSHLADIHLCPSVPPPDKIGTEYHFDAGAEPSITPPIGPNLLTHLFEHPEHADVLPTVWNRIPRKLRAELTACPTRGSSFGWGLQLAEGMEWFMFFVLGCAGFVACLLVAVVWSLVQGDVQGGFSIGGFLLAFLVFCGGIAHMAAAE</sequence>
<dbReference type="Proteomes" id="UP001285441">
    <property type="component" value="Unassembled WGS sequence"/>
</dbReference>
<feature type="region of interest" description="Disordered" evidence="1">
    <location>
        <begin position="114"/>
        <end position="144"/>
    </location>
</feature>
<keyword evidence="2" id="KW-0812">Transmembrane</keyword>
<feature type="compositionally biased region" description="Basic and acidic residues" evidence="1">
    <location>
        <begin position="58"/>
        <end position="74"/>
    </location>
</feature>
<feature type="region of interest" description="Disordered" evidence="1">
    <location>
        <begin position="258"/>
        <end position="292"/>
    </location>
</feature>
<evidence type="ECO:0000256" key="1">
    <source>
        <dbReference type="SAM" id="MobiDB-lite"/>
    </source>
</evidence>
<feature type="transmembrane region" description="Helical" evidence="2">
    <location>
        <begin position="663"/>
        <end position="685"/>
    </location>
</feature>
<evidence type="ECO:0000313" key="3">
    <source>
        <dbReference type="EMBL" id="KAK3368279.1"/>
    </source>
</evidence>